<comment type="caution">
    <text evidence="2">The sequence shown here is derived from an EMBL/GenBank/DDBJ whole genome shotgun (WGS) entry which is preliminary data.</text>
</comment>
<organism evidence="2 3">
    <name type="scientific">Ovis aries</name>
    <name type="common">Sheep</name>
    <dbReference type="NCBI Taxonomy" id="9940"/>
    <lineage>
        <taxon>Eukaryota</taxon>
        <taxon>Metazoa</taxon>
        <taxon>Chordata</taxon>
        <taxon>Craniata</taxon>
        <taxon>Vertebrata</taxon>
        <taxon>Euteleostomi</taxon>
        <taxon>Mammalia</taxon>
        <taxon>Eutheria</taxon>
        <taxon>Laurasiatheria</taxon>
        <taxon>Artiodactyla</taxon>
        <taxon>Ruminantia</taxon>
        <taxon>Pecora</taxon>
        <taxon>Bovidae</taxon>
        <taxon>Caprinae</taxon>
        <taxon>Ovis</taxon>
    </lineage>
</organism>
<evidence type="ECO:0000313" key="2">
    <source>
        <dbReference type="EMBL" id="KAG5211405.1"/>
    </source>
</evidence>
<gene>
    <name evidence="2" type="ORF">JEQ12_013834</name>
</gene>
<dbReference type="Proteomes" id="UP000664991">
    <property type="component" value="Unassembled WGS sequence"/>
</dbReference>
<protein>
    <submittedName>
        <fullName evidence="2">Uncharacterized protein</fullName>
    </submittedName>
</protein>
<feature type="region of interest" description="Disordered" evidence="1">
    <location>
        <begin position="1"/>
        <end position="89"/>
    </location>
</feature>
<sequence>SQSRTDEETEKGPCTENEDEGCPAANTEMKDLDDQEKTLAPARHGILVQRRTKEAMTTPLGNREDVEGEEENKIKEKQKPENARENGQE</sequence>
<accession>A0A836A9F1</accession>
<dbReference type="EMBL" id="JAEMGP010000003">
    <property type="protein sequence ID" value="KAG5211405.1"/>
    <property type="molecule type" value="Genomic_DNA"/>
</dbReference>
<dbReference type="Pfam" id="PF15484">
    <property type="entry name" value="DUF4642"/>
    <property type="match status" value="1"/>
</dbReference>
<feature type="non-terminal residue" evidence="2">
    <location>
        <position position="89"/>
    </location>
</feature>
<feature type="compositionally biased region" description="Basic and acidic residues" evidence="1">
    <location>
        <begin position="1"/>
        <end position="13"/>
    </location>
</feature>
<dbReference type="InterPro" id="IPR027813">
    <property type="entry name" value="DUF4642"/>
</dbReference>
<feature type="non-terminal residue" evidence="2">
    <location>
        <position position="1"/>
    </location>
</feature>
<evidence type="ECO:0000256" key="1">
    <source>
        <dbReference type="SAM" id="MobiDB-lite"/>
    </source>
</evidence>
<feature type="compositionally biased region" description="Basic and acidic residues" evidence="1">
    <location>
        <begin position="28"/>
        <end position="37"/>
    </location>
</feature>
<feature type="compositionally biased region" description="Basic and acidic residues" evidence="1">
    <location>
        <begin position="71"/>
        <end position="89"/>
    </location>
</feature>
<evidence type="ECO:0000313" key="3">
    <source>
        <dbReference type="Proteomes" id="UP000664991"/>
    </source>
</evidence>
<proteinExistence type="predicted"/>
<dbReference type="PANTHER" id="PTHR37882">
    <property type="entry name" value="HYPOTHETICAL PROTEIN LOC690352"/>
    <property type="match status" value="1"/>
</dbReference>
<dbReference type="AlphaFoldDB" id="A0A836A9F1"/>
<reference evidence="2 3" key="1">
    <citation type="submission" date="2020-12" db="EMBL/GenBank/DDBJ databases">
        <title>De novo assembly of Tibetan sheep genome.</title>
        <authorList>
            <person name="Li X."/>
        </authorList>
    </citation>
    <scope>NUCLEOTIDE SEQUENCE [LARGE SCALE GENOMIC DNA]</scope>
    <source>
        <tissue evidence="2">Heart</tissue>
    </source>
</reference>
<name>A0A836A9F1_SHEEP</name>